<dbReference type="EMBL" id="BCTA01000071">
    <property type="protein sequence ID" value="GAT11687.1"/>
    <property type="molecule type" value="Genomic_DNA"/>
</dbReference>
<organism evidence="1 2">
    <name type="scientific">Mycolicibacterium novocastrense</name>
    <name type="common">Mycobacterium novocastrense</name>
    <dbReference type="NCBI Taxonomy" id="59813"/>
    <lineage>
        <taxon>Bacteria</taxon>
        <taxon>Bacillati</taxon>
        <taxon>Actinomycetota</taxon>
        <taxon>Actinomycetes</taxon>
        <taxon>Mycobacteriales</taxon>
        <taxon>Mycobacteriaceae</taxon>
        <taxon>Mycolicibacterium</taxon>
    </lineage>
</organism>
<gene>
    <name evidence="1" type="ORF">RMCN_4820</name>
</gene>
<protein>
    <submittedName>
        <fullName evidence="1">Uncharacterized protein</fullName>
    </submittedName>
</protein>
<accession>A0ABQ0KQ14</accession>
<proteinExistence type="predicted"/>
<evidence type="ECO:0000313" key="2">
    <source>
        <dbReference type="Proteomes" id="UP000069773"/>
    </source>
</evidence>
<name>A0ABQ0KQ14_MYCNV</name>
<sequence>MIKHEASMSGWFRATLVVYPSKSYCRVNGGRKLTPFPDTGLVSGDADMSLPVELKERMVSTTRWTRPHTGISHPSNLHTRIVVLAAVHTGLPA</sequence>
<evidence type="ECO:0000313" key="1">
    <source>
        <dbReference type="EMBL" id="GAT11687.1"/>
    </source>
</evidence>
<dbReference type="Proteomes" id="UP000069773">
    <property type="component" value="Unassembled WGS sequence"/>
</dbReference>
<reference evidence="1 2" key="1">
    <citation type="journal article" date="2016" name="Genome Announc.">
        <title>Draft Genome Sequences of Five Rapidly Growing Mycobacterium Species, M. thermoresistibile, M. fortuitum subsp. acetamidolyticum, M. canariasense, M. brisbanense, and M. novocastrense.</title>
        <authorList>
            <person name="Katahira K."/>
            <person name="Ogura Y."/>
            <person name="Gotoh Y."/>
            <person name="Hayashi T."/>
        </authorList>
    </citation>
    <scope>NUCLEOTIDE SEQUENCE [LARGE SCALE GENOMIC DNA]</scope>
    <source>
        <strain evidence="1 2">JCM18114</strain>
    </source>
</reference>
<keyword evidence="2" id="KW-1185">Reference proteome</keyword>
<comment type="caution">
    <text evidence="1">The sequence shown here is derived from an EMBL/GenBank/DDBJ whole genome shotgun (WGS) entry which is preliminary data.</text>
</comment>